<reference evidence="2 3" key="1">
    <citation type="submission" date="2024-05" db="EMBL/GenBank/DDBJ databases">
        <authorList>
            <person name="Liu Q."/>
            <person name="Xin Y.-H."/>
        </authorList>
    </citation>
    <scope>NUCLEOTIDE SEQUENCE [LARGE SCALE GENOMIC DNA]</scope>
    <source>
        <strain evidence="2 3">CGMCC 1.10181</strain>
    </source>
</reference>
<protein>
    <submittedName>
        <fullName evidence="2">Uncharacterized protein</fullName>
    </submittedName>
</protein>
<feature type="transmembrane region" description="Helical" evidence="1">
    <location>
        <begin position="122"/>
        <end position="145"/>
    </location>
</feature>
<keyword evidence="1" id="KW-0812">Transmembrane</keyword>
<dbReference type="Proteomes" id="UP001419910">
    <property type="component" value="Unassembled WGS sequence"/>
</dbReference>
<evidence type="ECO:0000313" key="2">
    <source>
        <dbReference type="EMBL" id="MEN2791383.1"/>
    </source>
</evidence>
<accession>A0ABU9Y6G9</accession>
<keyword evidence="3" id="KW-1185">Reference proteome</keyword>
<comment type="caution">
    <text evidence="2">The sequence shown here is derived from an EMBL/GenBank/DDBJ whole genome shotgun (WGS) entry which is preliminary data.</text>
</comment>
<keyword evidence="1" id="KW-1133">Transmembrane helix</keyword>
<evidence type="ECO:0000313" key="3">
    <source>
        <dbReference type="Proteomes" id="UP001419910"/>
    </source>
</evidence>
<proteinExistence type="predicted"/>
<dbReference type="EMBL" id="JBDIME010000017">
    <property type="protein sequence ID" value="MEN2791383.1"/>
    <property type="molecule type" value="Genomic_DNA"/>
</dbReference>
<evidence type="ECO:0000256" key="1">
    <source>
        <dbReference type="SAM" id="Phobius"/>
    </source>
</evidence>
<sequence length="182" mass="20229">MPLPPQFEPAVRPRSDPVVERDWRDDEIRELRAALCRHAPAGDDAYWTENTTWIGCVDVALDKSVGPGDFVRMTIKVATRDDTDDVWEFYRANQAEIASAIRSKVPGGNVRIVDLKIEKGSVTILVVAQITIGLIAIAVAILGNYDNIERNFKRAMPLLKQYVIDVTNSLKGLFRGFGLGFG</sequence>
<name>A0ABU9Y6G9_9SPHN</name>
<gene>
    <name evidence="2" type="ORF">ABC974_17235</name>
</gene>
<keyword evidence="1" id="KW-0472">Membrane</keyword>
<organism evidence="2 3">
    <name type="scientific">Sphingomonas oligophenolica</name>
    <dbReference type="NCBI Taxonomy" id="301154"/>
    <lineage>
        <taxon>Bacteria</taxon>
        <taxon>Pseudomonadati</taxon>
        <taxon>Pseudomonadota</taxon>
        <taxon>Alphaproteobacteria</taxon>
        <taxon>Sphingomonadales</taxon>
        <taxon>Sphingomonadaceae</taxon>
        <taxon>Sphingomonas</taxon>
    </lineage>
</organism>
<dbReference type="RefSeq" id="WP_343890325.1">
    <property type="nucleotide sequence ID" value="NZ_BAAAEH010000032.1"/>
</dbReference>